<evidence type="ECO:0000313" key="4">
    <source>
        <dbReference type="EMBL" id="QDV32387.1"/>
    </source>
</evidence>
<reference evidence="4 5" key="1">
    <citation type="submission" date="2019-02" db="EMBL/GenBank/DDBJ databases">
        <title>Deep-cultivation of Planctomycetes and their phenomic and genomic characterization uncovers novel biology.</title>
        <authorList>
            <person name="Wiegand S."/>
            <person name="Jogler M."/>
            <person name="Boedeker C."/>
            <person name="Pinto D."/>
            <person name="Vollmers J."/>
            <person name="Rivas-Marin E."/>
            <person name="Kohn T."/>
            <person name="Peeters S.H."/>
            <person name="Heuer A."/>
            <person name="Rast P."/>
            <person name="Oberbeckmann S."/>
            <person name="Bunk B."/>
            <person name="Jeske O."/>
            <person name="Meyerdierks A."/>
            <person name="Storesund J.E."/>
            <person name="Kallscheuer N."/>
            <person name="Luecker S."/>
            <person name="Lage O.M."/>
            <person name="Pohl T."/>
            <person name="Merkel B.J."/>
            <person name="Hornburger P."/>
            <person name="Mueller R.-W."/>
            <person name="Bruemmer F."/>
            <person name="Labrenz M."/>
            <person name="Spormann A.M."/>
            <person name="Op den Camp H."/>
            <person name="Overmann J."/>
            <person name="Amann R."/>
            <person name="Jetten M.S.M."/>
            <person name="Mascher T."/>
            <person name="Medema M.H."/>
            <person name="Devos D.P."/>
            <person name="Kaster A.-K."/>
            <person name="Ovreas L."/>
            <person name="Rohde M."/>
            <person name="Galperin M.Y."/>
            <person name="Jogler C."/>
        </authorList>
    </citation>
    <scope>NUCLEOTIDE SEQUENCE [LARGE SCALE GENOMIC DNA]</scope>
    <source>
        <strain evidence="4 5">ElP</strain>
    </source>
</reference>
<protein>
    <submittedName>
        <fullName evidence="4">Lipid-A-disaccharide synthase</fullName>
    </submittedName>
</protein>
<dbReference type="RefSeq" id="WP_145266442.1">
    <property type="nucleotide sequence ID" value="NZ_CP036426.1"/>
</dbReference>
<dbReference type="AlphaFoldDB" id="A0A518GUX3"/>
<gene>
    <name evidence="4" type="ORF">ElP_02190</name>
</gene>
<dbReference type="GO" id="GO:0016020">
    <property type="term" value="C:membrane"/>
    <property type="evidence" value="ECO:0007669"/>
    <property type="project" value="GOC"/>
</dbReference>
<evidence type="ECO:0000259" key="3">
    <source>
        <dbReference type="SMART" id="SM01259"/>
    </source>
</evidence>
<dbReference type="SMART" id="SM01259">
    <property type="entry name" value="LAB_N"/>
    <property type="match status" value="1"/>
</dbReference>
<sequence length="145" mass="15806">MSSWFGVDNWVDGCWLGVGFLGQLLFTSRFLVQWLASERRRDSVVPNAFWWFSLAGGLTLLSYAVFRLKDPVIIVGQGAGVFIYTRNLYLISRARQESGGEPPRGTAAEGILPPEVRAHPASSSSPAPNGLTRAEALVPAAVDRD</sequence>
<feature type="region of interest" description="Disordered" evidence="1">
    <location>
        <begin position="96"/>
        <end position="133"/>
    </location>
</feature>
<dbReference type="InterPro" id="IPR011499">
    <property type="entry name" value="Lipid_A_biosynth_N"/>
</dbReference>
<dbReference type="Pfam" id="PF07578">
    <property type="entry name" value="LAB_N"/>
    <property type="match status" value="1"/>
</dbReference>
<keyword evidence="5" id="KW-1185">Reference proteome</keyword>
<feature type="transmembrane region" description="Helical" evidence="2">
    <location>
        <begin position="72"/>
        <end position="89"/>
    </location>
</feature>
<evidence type="ECO:0000256" key="2">
    <source>
        <dbReference type="SAM" id="Phobius"/>
    </source>
</evidence>
<feature type="compositionally biased region" description="Low complexity" evidence="1">
    <location>
        <begin position="119"/>
        <end position="128"/>
    </location>
</feature>
<dbReference type="Proteomes" id="UP000317835">
    <property type="component" value="Chromosome"/>
</dbReference>
<organism evidence="4 5">
    <name type="scientific">Tautonia plasticadhaerens</name>
    <dbReference type="NCBI Taxonomy" id="2527974"/>
    <lineage>
        <taxon>Bacteria</taxon>
        <taxon>Pseudomonadati</taxon>
        <taxon>Planctomycetota</taxon>
        <taxon>Planctomycetia</taxon>
        <taxon>Isosphaerales</taxon>
        <taxon>Isosphaeraceae</taxon>
        <taxon>Tautonia</taxon>
    </lineage>
</organism>
<keyword evidence="2" id="KW-0472">Membrane</keyword>
<dbReference type="GO" id="GO:0008915">
    <property type="term" value="F:lipid-A-disaccharide synthase activity"/>
    <property type="evidence" value="ECO:0007669"/>
    <property type="project" value="InterPro"/>
</dbReference>
<dbReference type="KEGG" id="tpla:ElP_02190"/>
<accession>A0A518GUX3</accession>
<feature type="domain" description="Lipid A biosynthesis N-terminal" evidence="3">
    <location>
        <begin position="18"/>
        <end position="90"/>
    </location>
</feature>
<dbReference type="OrthoDB" id="196309at2"/>
<dbReference type="EMBL" id="CP036426">
    <property type="protein sequence ID" value="QDV32387.1"/>
    <property type="molecule type" value="Genomic_DNA"/>
</dbReference>
<name>A0A518GUX3_9BACT</name>
<feature type="transmembrane region" description="Helical" evidence="2">
    <location>
        <begin position="15"/>
        <end position="36"/>
    </location>
</feature>
<keyword evidence="2" id="KW-1133">Transmembrane helix</keyword>
<evidence type="ECO:0000313" key="5">
    <source>
        <dbReference type="Proteomes" id="UP000317835"/>
    </source>
</evidence>
<feature type="transmembrane region" description="Helical" evidence="2">
    <location>
        <begin position="48"/>
        <end position="66"/>
    </location>
</feature>
<keyword evidence="2" id="KW-0812">Transmembrane</keyword>
<proteinExistence type="predicted"/>
<dbReference type="GO" id="GO:0009245">
    <property type="term" value="P:lipid A biosynthetic process"/>
    <property type="evidence" value="ECO:0007669"/>
    <property type="project" value="InterPro"/>
</dbReference>
<evidence type="ECO:0000256" key="1">
    <source>
        <dbReference type="SAM" id="MobiDB-lite"/>
    </source>
</evidence>